<dbReference type="SMART" id="SM00382">
    <property type="entry name" value="AAA"/>
    <property type="match status" value="1"/>
</dbReference>
<keyword evidence="5 8" id="KW-0067">ATP-binding</keyword>
<comment type="similarity">
    <text evidence="1 8">Belongs to the ABC transporter superfamily.</text>
</comment>
<keyword evidence="12" id="KW-1185">Reference proteome</keyword>
<evidence type="ECO:0000259" key="9">
    <source>
        <dbReference type="PROSITE" id="PS50893"/>
    </source>
</evidence>
<evidence type="ECO:0000259" key="10">
    <source>
        <dbReference type="PROSITE" id="PS51371"/>
    </source>
</evidence>
<dbReference type="InterPro" id="IPR003439">
    <property type="entry name" value="ABC_transporter-like_ATP-bd"/>
</dbReference>
<name>B6FXE3_PEPHT</name>
<dbReference type="GO" id="GO:0005524">
    <property type="term" value="F:ATP binding"/>
    <property type="evidence" value="ECO:0007669"/>
    <property type="project" value="UniProtKB-UniRule"/>
</dbReference>
<reference evidence="11 12" key="2">
    <citation type="submission" date="2008-10" db="EMBL/GenBank/DDBJ databases">
        <title>Draft genome sequence of Clostridium hiranonis (DSM 13275).</title>
        <authorList>
            <person name="Sudarsanam P."/>
            <person name="Ley R."/>
            <person name="Guruge J."/>
            <person name="Turnbaugh P.J."/>
            <person name="Mahowald M."/>
            <person name="Liep D."/>
            <person name="Gordon J."/>
        </authorList>
    </citation>
    <scope>NUCLEOTIDE SEQUENCE [LARGE SCALE GENOMIC DNA]</scope>
    <source>
        <strain evidence="11 12">DSM 13275</strain>
    </source>
</reference>
<feature type="domain" description="CBS" evidence="10">
    <location>
        <begin position="264"/>
        <end position="323"/>
    </location>
</feature>
<dbReference type="OrthoDB" id="9802264at2"/>
<dbReference type="GO" id="GO:0005886">
    <property type="term" value="C:plasma membrane"/>
    <property type="evidence" value="ECO:0007669"/>
    <property type="project" value="UniProtKB-SubCell"/>
</dbReference>
<accession>B6FXE3</accession>
<dbReference type="GO" id="GO:0016887">
    <property type="term" value="F:ATP hydrolysis activity"/>
    <property type="evidence" value="ECO:0007669"/>
    <property type="project" value="UniProtKB-UniRule"/>
</dbReference>
<evidence type="ECO:0000256" key="4">
    <source>
        <dbReference type="ARBA" id="ARBA00022741"/>
    </source>
</evidence>
<dbReference type="STRING" id="500633.CLOHIR_00542"/>
<comment type="catalytic activity">
    <reaction evidence="8">
        <text>a quaternary ammonium(out) + ATP + H2O = a quaternary ammonium(in) + ADP + phosphate + H(+)</text>
        <dbReference type="Rhea" id="RHEA:11036"/>
        <dbReference type="ChEBI" id="CHEBI:15377"/>
        <dbReference type="ChEBI" id="CHEBI:15378"/>
        <dbReference type="ChEBI" id="CHEBI:30616"/>
        <dbReference type="ChEBI" id="CHEBI:35267"/>
        <dbReference type="ChEBI" id="CHEBI:43474"/>
        <dbReference type="ChEBI" id="CHEBI:456216"/>
    </reaction>
</comment>
<dbReference type="EMBL" id="ABWP01000020">
    <property type="protein sequence ID" value="EEA85793.1"/>
    <property type="molecule type" value="Genomic_DNA"/>
</dbReference>
<organism evidence="11 12">
    <name type="scientific">Peptacetobacter hiranonis (strain DSM 13275 / JCM 10541 / KCTC 15199 / TO-931)</name>
    <name type="common">Clostridium hiranonis</name>
    <dbReference type="NCBI Taxonomy" id="500633"/>
    <lineage>
        <taxon>Bacteria</taxon>
        <taxon>Bacillati</taxon>
        <taxon>Bacillota</taxon>
        <taxon>Clostridia</taxon>
        <taxon>Peptostreptococcales</taxon>
        <taxon>Peptostreptococcaceae</taxon>
        <taxon>Peptacetobacter</taxon>
    </lineage>
</organism>
<keyword evidence="8" id="KW-0997">Cell inner membrane</keyword>
<dbReference type="Pfam" id="PF00571">
    <property type="entry name" value="CBS"/>
    <property type="match status" value="2"/>
</dbReference>
<comment type="subcellular location">
    <subcellularLocation>
        <location evidence="8">Cell inner membrane</location>
        <topology evidence="8">Peripheral membrane protein</topology>
    </subcellularLocation>
</comment>
<protein>
    <recommendedName>
        <fullName evidence="8">Quaternary amine transport ATP-binding protein</fullName>
        <ecNumber evidence="8">7.6.2.9</ecNumber>
    </recommendedName>
</protein>
<dbReference type="GO" id="GO:0015418">
    <property type="term" value="F:ABC-type quaternary ammonium compound transporting activity"/>
    <property type="evidence" value="ECO:0007669"/>
    <property type="project" value="UniProtKB-EC"/>
</dbReference>
<keyword evidence="3" id="KW-0677">Repeat</keyword>
<dbReference type="PROSITE" id="PS50893">
    <property type="entry name" value="ABC_TRANSPORTER_2"/>
    <property type="match status" value="1"/>
</dbReference>
<evidence type="ECO:0000313" key="12">
    <source>
        <dbReference type="Proteomes" id="UP000003178"/>
    </source>
</evidence>
<dbReference type="InterPro" id="IPR000644">
    <property type="entry name" value="CBS_dom"/>
</dbReference>
<comment type="caution">
    <text evidence="11">The sequence shown here is derived from an EMBL/GenBank/DDBJ whole genome shotgun (WGS) entry which is preliminary data.</text>
</comment>
<evidence type="ECO:0000256" key="1">
    <source>
        <dbReference type="ARBA" id="ARBA00005417"/>
    </source>
</evidence>
<feature type="domain" description="ABC transporter" evidence="9">
    <location>
        <begin position="2"/>
        <end position="246"/>
    </location>
</feature>
<dbReference type="InterPro" id="IPR017871">
    <property type="entry name" value="ABC_transporter-like_CS"/>
</dbReference>
<dbReference type="NCBIfam" id="TIGR01186">
    <property type="entry name" value="proV"/>
    <property type="match status" value="1"/>
</dbReference>
<dbReference type="PANTHER" id="PTHR43117">
    <property type="entry name" value="OSMOPROTECTANT IMPORT ATP-BINDING PROTEIN OSMV"/>
    <property type="match status" value="1"/>
</dbReference>
<dbReference type="SMART" id="SM00116">
    <property type="entry name" value="CBS"/>
    <property type="match status" value="2"/>
</dbReference>
<comment type="subunit">
    <text evidence="8">The complex is probably composed of two ATP-binding proteins, two transmembrane proteins and a solute-binding protein.</text>
</comment>
<dbReference type="GO" id="GO:0031460">
    <property type="term" value="P:glycine betaine transport"/>
    <property type="evidence" value="ECO:0007669"/>
    <property type="project" value="InterPro"/>
</dbReference>
<dbReference type="SUPFAM" id="SSF54631">
    <property type="entry name" value="CBS-domain pair"/>
    <property type="match status" value="1"/>
</dbReference>
<dbReference type="PROSITE" id="PS51371">
    <property type="entry name" value="CBS"/>
    <property type="match status" value="2"/>
</dbReference>
<keyword evidence="2 8" id="KW-0813">Transport</keyword>
<dbReference type="FunFam" id="3.40.50.300:FF:000425">
    <property type="entry name" value="Probable ABC transporter, ATP-binding subunit"/>
    <property type="match status" value="1"/>
</dbReference>
<dbReference type="HOGENOM" id="CLU_000604_2_2_9"/>
<reference evidence="11 12" key="1">
    <citation type="submission" date="2008-09" db="EMBL/GenBank/DDBJ databases">
        <authorList>
            <person name="Fulton L."/>
            <person name="Clifton S."/>
            <person name="Fulton B."/>
            <person name="Xu J."/>
            <person name="Minx P."/>
            <person name="Pepin K.H."/>
            <person name="Johnson M."/>
            <person name="Thiruvilangam P."/>
            <person name="Bhonagiri V."/>
            <person name="Nash W.E."/>
            <person name="Mardis E.R."/>
            <person name="Wilson R.K."/>
        </authorList>
    </citation>
    <scope>NUCLEOTIDE SEQUENCE [LARGE SCALE GENOMIC DNA]</scope>
    <source>
        <strain evidence="11 12">DSM 13275</strain>
    </source>
</reference>
<evidence type="ECO:0000256" key="5">
    <source>
        <dbReference type="ARBA" id="ARBA00022840"/>
    </source>
</evidence>
<sequence length="383" mass="43475">MIEFKDVSKSFKDKKVLDNVSFNIEEGEFICIIGGSGCGKTTALKMINKLILPTDGTIYVNGKDISKENEIELRRNIGYVIQQTGLFPHMTVRENIELIPKIKNKRNKEKEGKKEEAEKLLENVRNVLTMVGLDPDEYMDKYPVQMSGGQQQRVGVARAFASNPDIILMDEPFSALDPITRNQLQDELVALQDKLRKTIVFVTHDMGEAIKLADRICILNEGKIQQFDTPEQILKHPANDFVLNFVGKKRIWDSPELIKAEDIMIENPIVCISRLKAIKAQNIMREHRVDSLMVIDENRKFLGKVYASDASLEVNRTKRVLDIMDTNCVSVSPRDSIVDVLNKAKEFNMYTIPVVDNEKLVGLITKSTLVTALSKKYDESEVE</sequence>
<dbReference type="EC" id="7.6.2.9" evidence="8"/>
<proteinExistence type="inferred from homology"/>
<dbReference type="InterPro" id="IPR003593">
    <property type="entry name" value="AAA+_ATPase"/>
</dbReference>
<dbReference type="PANTHER" id="PTHR43117:SF4">
    <property type="entry name" value="OSMOPROTECTANT IMPORT ATP-BINDING PROTEIN OSMV"/>
    <property type="match status" value="1"/>
</dbReference>
<dbReference type="InterPro" id="IPR046342">
    <property type="entry name" value="CBS_dom_sf"/>
</dbReference>
<keyword evidence="8" id="KW-0472">Membrane</keyword>
<dbReference type="RefSeq" id="WP_006439471.1">
    <property type="nucleotide sequence ID" value="NZ_DS995355.1"/>
</dbReference>
<dbReference type="SUPFAM" id="SSF52540">
    <property type="entry name" value="P-loop containing nucleoside triphosphate hydrolases"/>
    <property type="match status" value="1"/>
</dbReference>
<dbReference type="InterPro" id="IPR005892">
    <property type="entry name" value="Gly-betaine_transp_ATP-bd"/>
</dbReference>
<evidence type="ECO:0000256" key="3">
    <source>
        <dbReference type="ARBA" id="ARBA00022737"/>
    </source>
</evidence>
<dbReference type="Gene3D" id="3.40.50.300">
    <property type="entry name" value="P-loop containing nucleotide triphosphate hydrolases"/>
    <property type="match status" value="1"/>
</dbReference>
<dbReference type="InterPro" id="IPR027417">
    <property type="entry name" value="P-loop_NTPase"/>
</dbReference>
<feature type="domain" description="CBS" evidence="10">
    <location>
        <begin position="324"/>
        <end position="379"/>
    </location>
</feature>
<dbReference type="eggNOG" id="COG1125">
    <property type="taxonomic scope" value="Bacteria"/>
</dbReference>
<dbReference type="PROSITE" id="PS00211">
    <property type="entry name" value="ABC_TRANSPORTER_1"/>
    <property type="match status" value="1"/>
</dbReference>
<keyword evidence="8" id="KW-1003">Cell membrane</keyword>
<dbReference type="GO" id="GO:0006865">
    <property type="term" value="P:amino acid transport"/>
    <property type="evidence" value="ECO:0007669"/>
    <property type="project" value="UniProtKB-UniRule"/>
</dbReference>
<gene>
    <name evidence="11" type="primary">proV</name>
    <name evidence="11" type="ORF">CLOHIR_00542</name>
</gene>
<dbReference type="Pfam" id="PF00005">
    <property type="entry name" value="ABC_tran"/>
    <property type="match status" value="1"/>
</dbReference>
<dbReference type="AlphaFoldDB" id="B6FXE3"/>
<evidence type="ECO:0000256" key="6">
    <source>
        <dbReference type="ARBA" id="ARBA00023122"/>
    </source>
</evidence>
<keyword evidence="6 7" id="KW-0129">CBS domain</keyword>
<dbReference type="Proteomes" id="UP000003178">
    <property type="component" value="Unassembled WGS sequence"/>
</dbReference>
<keyword evidence="4 8" id="KW-0547">Nucleotide-binding</keyword>
<dbReference type="Gene3D" id="3.10.580.10">
    <property type="entry name" value="CBS-domain"/>
    <property type="match status" value="1"/>
</dbReference>
<evidence type="ECO:0000256" key="8">
    <source>
        <dbReference type="RuleBase" id="RU369116"/>
    </source>
</evidence>
<evidence type="ECO:0000256" key="2">
    <source>
        <dbReference type="ARBA" id="ARBA00022448"/>
    </source>
</evidence>
<evidence type="ECO:0000256" key="7">
    <source>
        <dbReference type="PROSITE-ProRule" id="PRU00703"/>
    </source>
</evidence>
<evidence type="ECO:0000313" key="11">
    <source>
        <dbReference type="EMBL" id="EEA85793.1"/>
    </source>
</evidence>